<feature type="transmembrane region" description="Helical" evidence="8">
    <location>
        <begin position="71"/>
        <end position="96"/>
    </location>
</feature>
<dbReference type="Pfam" id="PF00474">
    <property type="entry name" value="SSF"/>
    <property type="match status" value="1"/>
</dbReference>
<dbReference type="EMBL" id="FOIM01000005">
    <property type="protein sequence ID" value="SET37478.1"/>
    <property type="molecule type" value="Genomic_DNA"/>
</dbReference>
<dbReference type="PANTHER" id="PTHR48086">
    <property type="entry name" value="SODIUM/PROLINE SYMPORTER-RELATED"/>
    <property type="match status" value="1"/>
</dbReference>
<keyword evidence="6 8" id="KW-0472">Membrane</keyword>
<protein>
    <submittedName>
        <fullName evidence="9">Na+/proline symporter</fullName>
    </submittedName>
</protein>
<feature type="transmembrane region" description="Helical" evidence="8">
    <location>
        <begin position="411"/>
        <end position="430"/>
    </location>
</feature>
<feature type="transmembrane region" description="Helical" evidence="8">
    <location>
        <begin position="358"/>
        <end position="378"/>
    </location>
</feature>
<feature type="transmembrane region" description="Helical" evidence="8">
    <location>
        <begin position="182"/>
        <end position="205"/>
    </location>
</feature>
<dbReference type="GO" id="GO:0005886">
    <property type="term" value="C:plasma membrane"/>
    <property type="evidence" value="ECO:0007669"/>
    <property type="project" value="TreeGrafter"/>
</dbReference>
<reference evidence="10" key="1">
    <citation type="submission" date="2016-10" db="EMBL/GenBank/DDBJ databases">
        <authorList>
            <person name="Varghese N."/>
            <person name="Submissions S."/>
        </authorList>
    </citation>
    <scope>NUCLEOTIDE SEQUENCE [LARGE SCALE GENOMIC DNA]</scope>
    <source>
        <strain evidence="10">NLAE-zl-G277</strain>
    </source>
</reference>
<dbReference type="InterPro" id="IPR038377">
    <property type="entry name" value="Na/Glc_symporter_sf"/>
</dbReference>
<feature type="transmembrane region" description="Helical" evidence="8">
    <location>
        <begin position="6"/>
        <end position="24"/>
    </location>
</feature>
<evidence type="ECO:0000256" key="4">
    <source>
        <dbReference type="ARBA" id="ARBA00022692"/>
    </source>
</evidence>
<proteinExistence type="inferred from homology"/>
<evidence type="ECO:0000313" key="10">
    <source>
        <dbReference type="Proteomes" id="UP000198508"/>
    </source>
</evidence>
<organism evidence="9 10">
    <name type="scientific">Enterocloster lavalensis</name>
    <dbReference type="NCBI Taxonomy" id="460384"/>
    <lineage>
        <taxon>Bacteria</taxon>
        <taxon>Bacillati</taxon>
        <taxon>Bacillota</taxon>
        <taxon>Clostridia</taxon>
        <taxon>Lachnospirales</taxon>
        <taxon>Lachnospiraceae</taxon>
        <taxon>Enterocloster</taxon>
    </lineage>
</organism>
<dbReference type="PANTHER" id="PTHR48086:SF7">
    <property type="entry name" value="SODIUM-SOLUTE SYMPORTER-RELATED"/>
    <property type="match status" value="1"/>
</dbReference>
<feature type="transmembrane region" description="Helical" evidence="8">
    <location>
        <begin position="151"/>
        <end position="170"/>
    </location>
</feature>
<evidence type="ECO:0000256" key="8">
    <source>
        <dbReference type="SAM" id="Phobius"/>
    </source>
</evidence>
<keyword evidence="4 8" id="KW-0812">Transmembrane</keyword>
<feature type="transmembrane region" description="Helical" evidence="8">
    <location>
        <begin position="384"/>
        <end position="404"/>
    </location>
</feature>
<evidence type="ECO:0000256" key="7">
    <source>
        <dbReference type="RuleBase" id="RU362091"/>
    </source>
</evidence>
<dbReference type="GeneID" id="93276480"/>
<comment type="subcellular location">
    <subcellularLocation>
        <location evidence="1">Membrane</location>
        <topology evidence="1">Multi-pass membrane protein</topology>
    </subcellularLocation>
</comment>
<dbReference type="Gene3D" id="1.20.1730.10">
    <property type="entry name" value="Sodium/glucose cotransporter"/>
    <property type="match status" value="1"/>
</dbReference>
<sequence length="477" mass="50565">MTTTIKIGVILVYVGLITAIALYCGRGNKTFKDFAIGGAKIPWFIMAGTLFSTFCGGATMVAYVGNFYSQGMIWIWIPIQVSLVGLIYLVICRRIFNMRQISTADIMARRYGEKTRLLSSVVVMIAEVGMVAAMMNTFAAMVTTYVGLSKGMALALAVVLFIATAALGGYKGVATTDALQGVIIFFGLLMGVVVFTGKAGGFHAITQAAGPEKMSIFSTANGCSFITIFGTFVSSFGMHMALQSGYVSRINSVGTLKEARKGLTAYVIFITLAFAVFVPIIGMSANVLLENETIGDSVIGTMLNLYMSPAISCIYVAAIVSAVLTTANSSLLSASICITHDIYGRIIRKDATDRQQLAVSKAAIIVLTLIALVITQYFTTIISMMFVTYTINALIAISLFAGLYSKKGGSTAANLSLGLGIASVLIWLLLGTPFEIHVAIIGLPVAGIGYLIGILVGKKPTEAQMAVVDESARHLAE</sequence>
<dbReference type="RefSeq" id="WP_092361774.1">
    <property type="nucleotide sequence ID" value="NZ_DAINWJ010000447.1"/>
</dbReference>
<feature type="transmembrane region" description="Helical" evidence="8">
    <location>
        <begin position="263"/>
        <end position="289"/>
    </location>
</feature>
<feature type="transmembrane region" description="Helical" evidence="8">
    <location>
        <begin position="436"/>
        <end position="456"/>
    </location>
</feature>
<dbReference type="Proteomes" id="UP000198508">
    <property type="component" value="Unassembled WGS sequence"/>
</dbReference>
<feature type="transmembrane region" description="Helical" evidence="8">
    <location>
        <begin position="309"/>
        <end position="338"/>
    </location>
</feature>
<evidence type="ECO:0000256" key="2">
    <source>
        <dbReference type="ARBA" id="ARBA00006434"/>
    </source>
</evidence>
<feature type="transmembrane region" description="Helical" evidence="8">
    <location>
        <begin position="117"/>
        <end position="139"/>
    </location>
</feature>
<evidence type="ECO:0000256" key="1">
    <source>
        <dbReference type="ARBA" id="ARBA00004141"/>
    </source>
</evidence>
<keyword evidence="5 8" id="KW-1133">Transmembrane helix</keyword>
<evidence type="ECO:0000256" key="6">
    <source>
        <dbReference type="ARBA" id="ARBA00023136"/>
    </source>
</evidence>
<dbReference type="PROSITE" id="PS50283">
    <property type="entry name" value="NA_SOLUT_SYMP_3"/>
    <property type="match status" value="1"/>
</dbReference>
<dbReference type="AlphaFoldDB" id="A0A1I0DZK5"/>
<feature type="transmembrane region" description="Helical" evidence="8">
    <location>
        <begin position="44"/>
        <end position="65"/>
    </location>
</feature>
<evidence type="ECO:0000256" key="5">
    <source>
        <dbReference type="ARBA" id="ARBA00022989"/>
    </source>
</evidence>
<dbReference type="GO" id="GO:0022857">
    <property type="term" value="F:transmembrane transporter activity"/>
    <property type="evidence" value="ECO:0007669"/>
    <property type="project" value="InterPro"/>
</dbReference>
<accession>A0A1I0DZK5</accession>
<evidence type="ECO:0000256" key="3">
    <source>
        <dbReference type="ARBA" id="ARBA00022448"/>
    </source>
</evidence>
<keyword evidence="3" id="KW-0813">Transport</keyword>
<feature type="transmembrane region" description="Helical" evidence="8">
    <location>
        <begin position="225"/>
        <end position="242"/>
    </location>
</feature>
<dbReference type="InterPro" id="IPR001734">
    <property type="entry name" value="Na/solute_symporter"/>
</dbReference>
<evidence type="ECO:0000313" key="9">
    <source>
        <dbReference type="EMBL" id="SET37478.1"/>
    </source>
</evidence>
<dbReference type="CDD" id="cd10322">
    <property type="entry name" value="SLC5sbd"/>
    <property type="match status" value="1"/>
</dbReference>
<dbReference type="STRING" id="460384.SAMN05216313_105139"/>
<comment type="similarity">
    <text evidence="2 7">Belongs to the sodium:solute symporter (SSF) (TC 2.A.21) family.</text>
</comment>
<gene>
    <name evidence="9" type="ORF">SAMN05216313_105139</name>
</gene>
<name>A0A1I0DZK5_9FIRM</name>
<dbReference type="InterPro" id="IPR050277">
    <property type="entry name" value="Sodium:Solute_Symporter"/>
</dbReference>
<keyword evidence="10" id="KW-1185">Reference proteome</keyword>